<dbReference type="AlphaFoldDB" id="A0A0S6U8P5"/>
<name>A0A0S6U8P5_CLOBO</name>
<dbReference type="InterPro" id="IPR035948">
    <property type="entry name" value="YwqG-like_sf"/>
</dbReference>
<dbReference type="Proteomes" id="UP000054164">
    <property type="component" value="Unassembled WGS sequence"/>
</dbReference>
<dbReference type="PANTHER" id="PTHR36436:SF6">
    <property type="entry name" value="SLL5081 PROTEIN"/>
    <property type="match status" value="1"/>
</dbReference>
<gene>
    <name evidence="1" type="ORF">CBO05C_2305</name>
</gene>
<dbReference type="RefSeq" id="WP_080265241.1">
    <property type="nucleotide sequence ID" value="NZ_DF384213.1"/>
</dbReference>
<dbReference type="InterPro" id="IPR015315">
    <property type="entry name" value="DUF1963"/>
</dbReference>
<protein>
    <recommendedName>
        <fullName evidence="2">DUF1963 domain-containing protein</fullName>
    </recommendedName>
</protein>
<dbReference type="HOGENOM" id="CLU_2300861_0_0_9"/>
<evidence type="ECO:0000313" key="1">
    <source>
        <dbReference type="EMBL" id="GAE02615.1"/>
    </source>
</evidence>
<sequence length="100" mass="12003">MKKFTCEIEKTIKPYIKIKLEEQKTMPWESKLRGYPAFTQCDPRYYDKNLARFNTLLLQLDCEDECDLMFGYAGVANFFINEEDLKKLDFTKVLYNWDCC</sequence>
<reference evidence="1" key="1">
    <citation type="submission" date="2013-10" db="EMBL/GenBank/DDBJ databases">
        <title>Draft genome sequence of Clostridium botulinum type B strain Osaka05.</title>
        <authorList>
            <person name="Sakaguchi Y."/>
            <person name="Hosomi K."/>
            <person name="Uchiyama J."/>
            <person name="Ogura Y."/>
            <person name="Sakaguchi M."/>
            <person name="Kohda T."/>
            <person name="Mukamoto M."/>
            <person name="Misawa N."/>
            <person name="Matsuzaki S."/>
            <person name="Hayashi T."/>
            <person name="Kozaki S."/>
        </authorList>
    </citation>
    <scope>NUCLEOTIDE SEQUENCE</scope>
    <source>
        <strain evidence="1">Osaka05</strain>
    </source>
</reference>
<proteinExistence type="predicted"/>
<dbReference type="PANTHER" id="PTHR36436">
    <property type="entry name" value="SLL5081 PROTEIN"/>
    <property type="match status" value="1"/>
</dbReference>
<dbReference type="EMBL" id="DF384213">
    <property type="protein sequence ID" value="GAE02615.1"/>
    <property type="molecule type" value="Genomic_DNA"/>
</dbReference>
<dbReference type="Pfam" id="PF09234">
    <property type="entry name" value="DUF1963"/>
    <property type="match status" value="1"/>
</dbReference>
<dbReference type="SUPFAM" id="SSF103032">
    <property type="entry name" value="Hypothetical protein YwqG"/>
    <property type="match status" value="1"/>
</dbReference>
<dbReference type="Gene3D" id="2.30.320.10">
    <property type="entry name" value="YwqG-like"/>
    <property type="match status" value="1"/>
</dbReference>
<accession>A0A0S6U8P5</accession>
<evidence type="ECO:0008006" key="2">
    <source>
        <dbReference type="Google" id="ProtNLM"/>
    </source>
</evidence>
<organism evidence="1">
    <name type="scientific">Clostridium botulinum B str. Osaka05</name>
    <dbReference type="NCBI Taxonomy" id="1407017"/>
    <lineage>
        <taxon>Bacteria</taxon>
        <taxon>Bacillati</taxon>
        <taxon>Bacillota</taxon>
        <taxon>Clostridia</taxon>
        <taxon>Eubacteriales</taxon>
        <taxon>Clostridiaceae</taxon>
        <taxon>Clostridium</taxon>
    </lineage>
</organism>